<dbReference type="Gene3D" id="1.20.1250.20">
    <property type="entry name" value="MFS general substrate transporter like domains"/>
    <property type="match status" value="1"/>
</dbReference>
<dbReference type="PANTHER" id="PTHR11654">
    <property type="entry name" value="OLIGOPEPTIDE TRANSPORTER-RELATED"/>
    <property type="match status" value="1"/>
</dbReference>
<protein>
    <submittedName>
        <fullName evidence="9">Uncharacterized protein</fullName>
    </submittedName>
</protein>
<organism evidence="9 10">
    <name type="scientific">Cryptolaemus montrouzieri</name>
    <dbReference type="NCBI Taxonomy" id="559131"/>
    <lineage>
        <taxon>Eukaryota</taxon>
        <taxon>Metazoa</taxon>
        <taxon>Ecdysozoa</taxon>
        <taxon>Arthropoda</taxon>
        <taxon>Hexapoda</taxon>
        <taxon>Insecta</taxon>
        <taxon>Pterygota</taxon>
        <taxon>Neoptera</taxon>
        <taxon>Endopterygota</taxon>
        <taxon>Coleoptera</taxon>
        <taxon>Polyphaga</taxon>
        <taxon>Cucujiformia</taxon>
        <taxon>Coccinelloidea</taxon>
        <taxon>Coccinellidae</taxon>
        <taxon>Scymninae</taxon>
        <taxon>Scymnini</taxon>
        <taxon>Cryptolaemus</taxon>
    </lineage>
</organism>
<keyword evidence="3 7" id="KW-0812">Transmembrane</keyword>
<name>A0ABD2N9K2_9CUCU</name>
<dbReference type="GO" id="GO:0015833">
    <property type="term" value="P:peptide transport"/>
    <property type="evidence" value="ECO:0007669"/>
    <property type="project" value="UniProtKB-KW"/>
</dbReference>
<evidence type="ECO:0000256" key="6">
    <source>
        <dbReference type="ARBA" id="ARBA00023136"/>
    </source>
</evidence>
<dbReference type="SUPFAM" id="SSF103473">
    <property type="entry name" value="MFS general substrate transporter"/>
    <property type="match status" value="1"/>
</dbReference>
<comment type="similarity">
    <text evidence="2 7">Belongs to the major facilitator superfamily. Proton-dependent oligopeptide transporter (POT/PTR) (TC 2.A.17) family.</text>
</comment>
<dbReference type="InterPro" id="IPR018456">
    <property type="entry name" value="PTR2_symporter_CS"/>
</dbReference>
<evidence type="ECO:0000256" key="4">
    <source>
        <dbReference type="ARBA" id="ARBA00022856"/>
    </source>
</evidence>
<feature type="transmembrane region" description="Helical" evidence="8">
    <location>
        <begin position="150"/>
        <end position="170"/>
    </location>
</feature>
<dbReference type="EMBL" id="JABFTP020000083">
    <property type="protein sequence ID" value="KAL3275458.1"/>
    <property type="molecule type" value="Genomic_DNA"/>
</dbReference>
<evidence type="ECO:0000313" key="10">
    <source>
        <dbReference type="Proteomes" id="UP001516400"/>
    </source>
</evidence>
<dbReference type="GO" id="GO:0016020">
    <property type="term" value="C:membrane"/>
    <property type="evidence" value="ECO:0007669"/>
    <property type="project" value="UniProtKB-SubCell"/>
</dbReference>
<keyword evidence="4" id="KW-0571">Peptide transport</keyword>
<evidence type="ECO:0000313" key="9">
    <source>
        <dbReference type="EMBL" id="KAL3275458.1"/>
    </source>
</evidence>
<feature type="transmembrane region" description="Helical" evidence="8">
    <location>
        <begin position="49"/>
        <end position="67"/>
    </location>
</feature>
<comment type="caution">
    <text evidence="9">The sequence shown here is derived from an EMBL/GenBank/DDBJ whole genome shotgun (WGS) entry which is preliminary data.</text>
</comment>
<dbReference type="Proteomes" id="UP001516400">
    <property type="component" value="Unassembled WGS sequence"/>
</dbReference>
<comment type="subcellular location">
    <subcellularLocation>
        <location evidence="1 7">Membrane</location>
        <topology evidence="1 7">Multi-pass membrane protein</topology>
    </subcellularLocation>
</comment>
<dbReference type="AlphaFoldDB" id="A0ABD2N9K2"/>
<feature type="transmembrane region" description="Helical" evidence="8">
    <location>
        <begin position="260"/>
        <end position="278"/>
    </location>
</feature>
<keyword evidence="4" id="KW-0653">Protein transport</keyword>
<evidence type="ECO:0000256" key="1">
    <source>
        <dbReference type="ARBA" id="ARBA00004141"/>
    </source>
</evidence>
<gene>
    <name evidence="9" type="ORF">HHI36_020218</name>
</gene>
<keyword evidence="7" id="KW-0813">Transport</keyword>
<dbReference type="InterPro" id="IPR036259">
    <property type="entry name" value="MFS_trans_sf"/>
</dbReference>
<evidence type="ECO:0000256" key="8">
    <source>
        <dbReference type="SAM" id="Phobius"/>
    </source>
</evidence>
<keyword evidence="6 8" id="KW-0472">Membrane</keyword>
<proteinExistence type="inferred from homology"/>
<evidence type="ECO:0000256" key="2">
    <source>
        <dbReference type="ARBA" id="ARBA00005982"/>
    </source>
</evidence>
<evidence type="ECO:0000256" key="3">
    <source>
        <dbReference type="ARBA" id="ARBA00022692"/>
    </source>
</evidence>
<dbReference type="Pfam" id="PF00854">
    <property type="entry name" value="PTR2"/>
    <property type="match status" value="1"/>
</dbReference>
<evidence type="ECO:0000256" key="5">
    <source>
        <dbReference type="ARBA" id="ARBA00022989"/>
    </source>
</evidence>
<accession>A0ABD2N9K2</accession>
<reference evidence="9 10" key="1">
    <citation type="journal article" date="2021" name="BMC Biol.">
        <title>Horizontally acquired antibacterial genes associated with adaptive radiation of ladybird beetles.</title>
        <authorList>
            <person name="Li H.S."/>
            <person name="Tang X.F."/>
            <person name="Huang Y.H."/>
            <person name="Xu Z.Y."/>
            <person name="Chen M.L."/>
            <person name="Du X.Y."/>
            <person name="Qiu B.Y."/>
            <person name="Chen P.T."/>
            <person name="Zhang W."/>
            <person name="Slipinski A."/>
            <person name="Escalona H.E."/>
            <person name="Waterhouse R.M."/>
            <person name="Zwick A."/>
            <person name="Pang H."/>
        </authorList>
    </citation>
    <scope>NUCLEOTIDE SEQUENCE [LARGE SCALE GENOMIC DNA]</scope>
    <source>
        <strain evidence="9">SYSU2018</strain>
    </source>
</reference>
<keyword evidence="5 8" id="KW-1133">Transmembrane helix</keyword>
<dbReference type="PROSITE" id="PS01023">
    <property type="entry name" value="PTR2_2"/>
    <property type="match status" value="1"/>
</dbReference>
<evidence type="ECO:0000256" key="7">
    <source>
        <dbReference type="RuleBase" id="RU003755"/>
    </source>
</evidence>
<dbReference type="InterPro" id="IPR000109">
    <property type="entry name" value="POT_fam"/>
</dbReference>
<sequence>MKQGSKIQVSIICIVATEFCERFSFCGLRTILSIYLRNELMLTENASTIVYHVFIMGCYIIPTIGAICADSVIGKYRTILYFSIIYLVGNVLMCWASVSTLELSTMFFTPVGLFLIAFGTGGVKPCVAAFGGDQFYLPDQCEELQHFFSLFYFSINLGGFMGMIITPILRKSVTCFGEDTCYPLGFGFPAALMILSIVLFIIGKPWYRLKNPKENVMLDFIKCASYALVKRAVQKKKKYDHWLDYAQDKFNKKLIEDMKIVFSVLFLFLPVPLFWSLFDQQGSRWTFQASHMNGKVFGMEIVPDQMQVVNPAMVLLMIPIFDTVFKPLFSSCPVLDNNLNRMAIGASQLV</sequence>
<keyword evidence="10" id="KW-1185">Reference proteome</keyword>
<feature type="transmembrane region" description="Helical" evidence="8">
    <location>
        <begin position="182"/>
        <end position="203"/>
    </location>
</feature>
<feature type="transmembrane region" description="Helical" evidence="8">
    <location>
        <begin position="79"/>
        <end position="101"/>
    </location>
</feature>
<feature type="transmembrane region" description="Helical" evidence="8">
    <location>
        <begin position="107"/>
        <end position="130"/>
    </location>
</feature>